<dbReference type="PANTHER" id="PTHR33607">
    <property type="entry name" value="ENDONUCLEASE-1"/>
    <property type="match status" value="1"/>
</dbReference>
<accession>A0A090IG38</accession>
<evidence type="ECO:0000256" key="1">
    <source>
        <dbReference type="ARBA" id="ARBA00006429"/>
    </source>
</evidence>
<dbReference type="InterPro" id="IPR007346">
    <property type="entry name" value="Endonuclease-I"/>
</dbReference>
<evidence type="ECO:0000313" key="5">
    <source>
        <dbReference type="EMBL" id="SGY89288.1"/>
    </source>
</evidence>
<dbReference type="EMBL" id="FPLJ01000041">
    <property type="protein sequence ID" value="SGY89288.1"/>
    <property type="molecule type" value="Genomic_DNA"/>
</dbReference>
<evidence type="ECO:0000313" key="8">
    <source>
        <dbReference type="Proteomes" id="UP000183794"/>
    </source>
</evidence>
<reference evidence="5 7" key="2">
    <citation type="submission" date="2016-11" db="EMBL/GenBank/DDBJ databases">
        <authorList>
            <person name="Klemetsen T."/>
        </authorList>
    </citation>
    <scope>NUCLEOTIDE SEQUENCE [LARGE SCALE GENOMIC DNA]</scope>
    <source>
        <strain evidence="5">MT 2528</strain>
    </source>
</reference>
<dbReference type="GO" id="GO:0004519">
    <property type="term" value="F:endonuclease activity"/>
    <property type="evidence" value="ECO:0007669"/>
    <property type="project" value="UniProtKB-KW"/>
</dbReference>
<dbReference type="PANTHER" id="PTHR33607:SF2">
    <property type="entry name" value="ENDONUCLEASE-1"/>
    <property type="match status" value="1"/>
</dbReference>
<dbReference type="Pfam" id="PF04231">
    <property type="entry name" value="Endonuclease_1"/>
    <property type="match status" value="1"/>
</dbReference>
<reference evidence="6 8" key="1">
    <citation type="submission" date="2016-11" db="EMBL/GenBank/DDBJ databases">
        <authorList>
            <person name="Jaros S."/>
            <person name="Januszkiewicz K."/>
            <person name="Wedrychowicz H."/>
        </authorList>
    </citation>
    <scope>NUCLEOTIDE SEQUENCE [LARGE SCALE GENOMIC DNA]</scope>
    <source>
        <strain evidence="6">NVI 5450</strain>
    </source>
</reference>
<feature type="signal peptide" evidence="4">
    <location>
        <begin position="1"/>
        <end position="22"/>
    </location>
</feature>
<name>A0A090IG38_9GAMM</name>
<dbReference type="RefSeq" id="WP_045111603.1">
    <property type="nucleotide sequence ID" value="NZ_CAWQZC010000113.1"/>
</dbReference>
<dbReference type="HOGENOM" id="CLU_070541_0_0_6"/>
<dbReference type="InterPro" id="IPR044925">
    <property type="entry name" value="His-Me_finger_sf"/>
</dbReference>
<protein>
    <submittedName>
        <fullName evidence="5 6">Endonuclease I</fullName>
    </submittedName>
</protein>
<dbReference type="AlphaFoldDB" id="A0A090IG38"/>
<dbReference type="EMBL" id="FPLD01000052">
    <property type="protein sequence ID" value="SGY97111.1"/>
    <property type="molecule type" value="Genomic_DNA"/>
</dbReference>
<comment type="similarity">
    <text evidence="1">Belongs to the EndA/NucM nuclease family.</text>
</comment>
<evidence type="ECO:0000256" key="3">
    <source>
        <dbReference type="ARBA" id="ARBA00022801"/>
    </source>
</evidence>
<dbReference type="Proteomes" id="UP000182660">
    <property type="component" value="Unassembled WGS sequence"/>
</dbReference>
<keyword evidence="3" id="KW-0378">Hydrolase</keyword>
<gene>
    <name evidence="5" type="ORF">MT2528_1698</name>
    <name evidence="6" type="ORF">NVI5450_1923</name>
</gene>
<dbReference type="OrthoDB" id="9800417at2"/>
<keyword evidence="2" id="KW-0540">Nuclease</keyword>
<sequence>MLKQFGTIVISTTLLFPFFSNASDNGNQKNQSFNKAKKMLERQVYTDVPRRTIYCHADFNSKKKITDHNGFTSKKHVKRQTKLEWEHVVPAENFGRNFSEWREGNSACVNSKGKNFKGRRCAEKVNIAYRYMQADMYNLYPAIGAVNALRSNYNFASSITAERNQFGRCPIKIKNKTVQPPNYAKGQIARAYLYMEAAYPAYNIGRQKRELLAWDKQYPVTRIECRRTQLIESLQGNENGIVKSACLARGFW</sequence>
<dbReference type="GO" id="GO:0016787">
    <property type="term" value="F:hydrolase activity"/>
    <property type="evidence" value="ECO:0007669"/>
    <property type="project" value="UniProtKB-KW"/>
</dbReference>
<dbReference type="GeneID" id="61295605"/>
<dbReference type="STRING" id="80854.MVIS_3600"/>
<evidence type="ECO:0000313" key="6">
    <source>
        <dbReference type="EMBL" id="SGY97111.1"/>
    </source>
</evidence>
<keyword evidence="6" id="KW-0255">Endonuclease</keyword>
<dbReference type="Proteomes" id="UP000183794">
    <property type="component" value="Unassembled WGS sequence"/>
</dbReference>
<feature type="chain" id="PRO_5015029870" evidence="4">
    <location>
        <begin position="23"/>
        <end position="252"/>
    </location>
</feature>
<evidence type="ECO:0000313" key="7">
    <source>
        <dbReference type="Proteomes" id="UP000182660"/>
    </source>
</evidence>
<keyword evidence="4" id="KW-0732">Signal</keyword>
<organism evidence="6 8">
    <name type="scientific">Moritella viscosa</name>
    <dbReference type="NCBI Taxonomy" id="80854"/>
    <lineage>
        <taxon>Bacteria</taxon>
        <taxon>Pseudomonadati</taxon>
        <taxon>Pseudomonadota</taxon>
        <taxon>Gammaproteobacteria</taxon>
        <taxon>Alteromonadales</taxon>
        <taxon>Moritellaceae</taxon>
        <taxon>Moritella</taxon>
    </lineage>
</organism>
<evidence type="ECO:0000256" key="2">
    <source>
        <dbReference type="ARBA" id="ARBA00022722"/>
    </source>
</evidence>
<dbReference type="KEGG" id="mvs:MVIS_3600"/>
<dbReference type="SUPFAM" id="SSF54060">
    <property type="entry name" value="His-Me finger endonucleases"/>
    <property type="match status" value="1"/>
</dbReference>
<evidence type="ECO:0000256" key="4">
    <source>
        <dbReference type="SAM" id="SignalP"/>
    </source>
</evidence>
<keyword evidence="7" id="KW-1185">Reference proteome</keyword>
<dbReference type="PATRIC" id="fig|80854.5.peg.3810"/>
<proteinExistence type="inferred from homology"/>